<sequence>MQTKIPSCSGRTKTAVALLWFCCLSFQEMVAAFTLTTTSRVQGISQTDLYDFIATPTNWPKIVASSNSVKKPTDQINPVDQPLNIGDEVEEIFGLPPLLPLSVKWKCVSKDRDESLLFYSQDGVPYFAKDCWMKFYFDSNEEKDDSVEVKLVMEFDTLNPLVMAATPILNADNNLALKVLLPLALSKR</sequence>
<dbReference type="EMBL" id="BLLK01000051">
    <property type="protein sequence ID" value="GFH55980.1"/>
    <property type="molecule type" value="Genomic_DNA"/>
</dbReference>
<dbReference type="AlphaFoldDB" id="A0AAD3D3F1"/>
<gene>
    <name evidence="2" type="ORF">CTEN210_12456</name>
</gene>
<accession>A0AAD3D3F1</accession>
<proteinExistence type="predicted"/>
<dbReference type="Proteomes" id="UP001054902">
    <property type="component" value="Unassembled WGS sequence"/>
</dbReference>
<evidence type="ECO:0000313" key="2">
    <source>
        <dbReference type="EMBL" id="GFH55980.1"/>
    </source>
</evidence>
<keyword evidence="1" id="KW-0732">Signal</keyword>
<evidence type="ECO:0000313" key="3">
    <source>
        <dbReference type="Proteomes" id="UP001054902"/>
    </source>
</evidence>
<name>A0AAD3D3F1_9STRA</name>
<feature type="signal peptide" evidence="1">
    <location>
        <begin position="1"/>
        <end position="32"/>
    </location>
</feature>
<organism evidence="2 3">
    <name type="scientific">Chaetoceros tenuissimus</name>
    <dbReference type="NCBI Taxonomy" id="426638"/>
    <lineage>
        <taxon>Eukaryota</taxon>
        <taxon>Sar</taxon>
        <taxon>Stramenopiles</taxon>
        <taxon>Ochrophyta</taxon>
        <taxon>Bacillariophyta</taxon>
        <taxon>Coscinodiscophyceae</taxon>
        <taxon>Chaetocerotophycidae</taxon>
        <taxon>Chaetocerotales</taxon>
        <taxon>Chaetocerotaceae</taxon>
        <taxon>Chaetoceros</taxon>
    </lineage>
</organism>
<reference evidence="2 3" key="1">
    <citation type="journal article" date="2021" name="Sci. Rep.">
        <title>The genome of the diatom Chaetoceros tenuissimus carries an ancient integrated fragment of an extant virus.</title>
        <authorList>
            <person name="Hongo Y."/>
            <person name="Kimura K."/>
            <person name="Takaki Y."/>
            <person name="Yoshida Y."/>
            <person name="Baba S."/>
            <person name="Kobayashi G."/>
            <person name="Nagasaki K."/>
            <person name="Hano T."/>
            <person name="Tomaru Y."/>
        </authorList>
    </citation>
    <scope>NUCLEOTIDE SEQUENCE [LARGE SCALE GENOMIC DNA]</scope>
    <source>
        <strain evidence="2 3">NIES-3715</strain>
    </source>
</reference>
<evidence type="ECO:0000256" key="1">
    <source>
        <dbReference type="SAM" id="SignalP"/>
    </source>
</evidence>
<feature type="chain" id="PRO_5041902981" evidence="1">
    <location>
        <begin position="33"/>
        <end position="188"/>
    </location>
</feature>
<protein>
    <submittedName>
        <fullName evidence="2">Uncharacterized protein</fullName>
    </submittedName>
</protein>
<comment type="caution">
    <text evidence="2">The sequence shown here is derived from an EMBL/GenBank/DDBJ whole genome shotgun (WGS) entry which is preliminary data.</text>
</comment>
<keyword evidence="3" id="KW-1185">Reference proteome</keyword>